<comment type="caution">
    <text evidence="2">The sequence shown here is derived from an EMBL/GenBank/DDBJ whole genome shotgun (WGS) entry which is preliminary data.</text>
</comment>
<dbReference type="AlphaFoldDB" id="A0AA42DQU8"/>
<dbReference type="Pfam" id="PF02965">
    <property type="entry name" value="Met_synt_B12"/>
    <property type="match status" value="1"/>
</dbReference>
<organism evidence="2 3">
    <name type="scientific">Holtiella tumoricola</name>
    <dbReference type="NCBI Taxonomy" id="3018743"/>
    <lineage>
        <taxon>Bacteria</taxon>
        <taxon>Bacillati</taxon>
        <taxon>Bacillota</taxon>
        <taxon>Clostridia</taxon>
        <taxon>Lachnospirales</taxon>
        <taxon>Cellulosilyticaceae</taxon>
        <taxon>Holtiella</taxon>
    </lineage>
</organism>
<dbReference type="InterPro" id="IPR037010">
    <property type="entry name" value="VitB12-dep_Met_synth_activ_sf"/>
</dbReference>
<dbReference type="Proteomes" id="UP001169242">
    <property type="component" value="Unassembled WGS sequence"/>
</dbReference>
<proteinExistence type="predicted"/>
<name>A0AA42DQU8_9FIRM</name>
<dbReference type="RefSeq" id="WP_271013220.1">
    <property type="nucleotide sequence ID" value="NZ_JAQIFT010000062.1"/>
</dbReference>
<sequence>MAKDEIILREVLRYINVPYHAADATLKQEILTAYGEIESMARVRQVYGLFNIEPKKDLIVFQEINFQIESADLAKVVKNCNQLYVMAVTIGSEIDKRISGTQQTDMMKALIYNACANVLIEQACDHVEEEIMKNIKEGQYLTMRYSPGYGDVPLTVQTEILNFLDATRKAGITTTKAGMLIPLKSVTAFIGLSSIKEKRHKGCESCLIQDKCIYRKRGEKCGS</sequence>
<dbReference type="GO" id="GO:0008705">
    <property type="term" value="F:methionine synthase activity"/>
    <property type="evidence" value="ECO:0007669"/>
    <property type="project" value="InterPro"/>
</dbReference>
<feature type="domain" description="AdoMet activation" evidence="1">
    <location>
        <begin position="82"/>
        <end position="190"/>
    </location>
</feature>
<protein>
    <recommendedName>
        <fullName evidence="1">AdoMet activation domain-containing protein</fullName>
    </recommendedName>
</protein>
<dbReference type="Gene3D" id="3.40.109.40">
    <property type="match status" value="1"/>
</dbReference>
<gene>
    <name evidence="2" type="ORF">PBV87_18010</name>
</gene>
<evidence type="ECO:0000313" key="3">
    <source>
        <dbReference type="Proteomes" id="UP001169242"/>
    </source>
</evidence>
<dbReference type="InterPro" id="IPR017342">
    <property type="entry name" value="S-AdoMet-dep_Met_synth_prd"/>
</dbReference>
<dbReference type="InterPro" id="IPR004223">
    <property type="entry name" value="VitB12-dep_Met_synth_activ_dom"/>
</dbReference>
<reference evidence="2" key="1">
    <citation type="journal article" date="2023" name="Int. J. Syst. Evol. Microbiol.">
        <title>&lt;i&gt;Holtiella tumoricola&lt;/i&gt; gen. nov. sp. nov., isolated from a human clinical sample.</title>
        <authorList>
            <person name="Allen-Vercoe E."/>
            <person name="Daigneault M.C."/>
            <person name="Vancuren S.J."/>
            <person name="Cochrane K."/>
            <person name="O'Neal L.L."/>
            <person name="Sankaranarayanan K."/>
            <person name="Lawson P.A."/>
        </authorList>
    </citation>
    <scope>NUCLEOTIDE SEQUENCE</scope>
    <source>
        <strain evidence="2">CC70A</strain>
    </source>
</reference>
<dbReference type="EMBL" id="JAQIFT010000062">
    <property type="protein sequence ID" value="MDA3733376.1"/>
    <property type="molecule type" value="Genomic_DNA"/>
</dbReference>
<accession>A0AA42DQU8</accession>
<evidence type="ECO:0000313" key="2">
    <source>
        <dbReference type="EMBL" id="MDA3733376.1"/>
    </source>
</evidence>
<evidence type="ECO:0000259" key="1">
    <source>
        <dbReference type="Pfam" id="PF02965"/>
    </source>
</evidence>
<dbReference type="SUPFAM" id="SSF56507">
    <property type="entry name" value="Methionine synthase activation domain-like"/>
    <property type="match status" value="1"/>
</dbReference>
<keyword evidence="3" id="KW-1185">Reference proteome</keyword>
<dbReference type="PIRSF" id="PIRSF037984">
    <property type="entry name" value="Met_synth_TM0269_prd"/>
    <property type="match status" value="1"/>
</dbReference>